<dbReference type="VEuPathDB" id="VectorBase:AMIN014329"/>
<name>A0A182WNQ2_9DIPT</name>
<dbReference type="EnsemblMetazoa" id="AMIN014329-RA">
    <property type="protein sequence ID" value="AMIN014329-PA"/>
    <property type="gene ID" value="AMIN014329"/>
</dbReference>
<dbReference type="Proteomes" id="UP000075920">
    <property type="component" value="Unassembled WGS sequence"/>
</dbReference>
<accession>A0A182WNQ2</accession>
<feature type="region of interest" description="Disordered" evidence="1">
    <location>
        <begin position="1"/>
        <end position="22"/>
    </location>
</feature>
<organism evidence="2 3">
    <name type="scientific">Anopheles minimus</name>
    <dbReference type="NCBI Taxonomy" id="112268"/>
    <lineage>
        <taxon>Eukaryota</taxon>
        <taxon>Metazoa</taxon>
        <taxon>Ecdysozoa</taxon>
        <taxon>Arthropoda</taxon>
        <taxon>Hexapoda</taxon>
        <taxon>Insecta</taxon>
        <taxon>Pterygota</taxon>
        <taxon>Neoptera</taxon>
        <taxon>Endopterygota</taxon>
        <taxon>Diptera</taxon>
        <taxon>Nematocera</taxon>
        <taxon>Culicoidea</taxon>
        <taxon>Culicidae</taxon>
        <taxon>Anophelinae</taxon>
        <taxon>Anopheles</taxon>
    </lineage>
</organism>
<evidence type="ECO:0000313" key="2">
    <source>
        <dbReference type="EnsemblMetazoa" id="AMIN014329-PA"/>
    </source>
</evidence>
<evidence type="ECO:0000313" key="3">
    <source>
        <dbReference type="Proteomes" id="UP000075920"/>
    </source>
</evidence>
<reference evidence="2" key="2">
    <citation type="submission" date="2020-05" db="UniProtKB">
        <authorList>
            <consortium name="EnsemblMetazoa"/>
        </authorList>
    </citation>
    <scope>IDENTIFICATION</scope>
    <source>
        <strain evidence="2">MINIMUS1</strain>
    </source>
</reference>
<sequence length="63" mass="7054">MQRKRPFVPKRSLPNPGAQGDQPYAAACMQYLSILRGAHCQCFDLRADGSRSLFHSSPIASYR</sequence>
<protein>
    <submittedName>
        <fullName evidence="2">Uncharacterized protein</fullName>
    </submittedName>
</protein>
<proteinExistence type="predicted"/>
<reference evidence="3" key="1">
    <citation type="submission" date="2013-03" db="EMBL/GenBank/DDBJ databases">
        <title>The Genome Sequence of Anopheles minimus MINIMUS1.</title>
        <authorList>
            <consortium name="The Broad Institute Genomics Platform"/>
            <person name="Neafsey D.E."/>
            <person name="Walton C."/>
            <person name="Walker B."/>
            <person name="Young S.K."/>
            <person name="Zeng Q."/>
            <person name="Gargeya S."/>
            <person name="Fitzgerald M."/>
            <person name="Haas B."/>
            <person name="Abouelleil A."/>
            <person name="Allen A.W."/>
            <person name="Alvarado L."/>
            <person name="Arachchi H.M."/>
            <person name="Berlin A.M."/>
            <person name="Chapman S.B."/>
            <person name="Gainer-Dewar J."/>
            <person name="Goldberg J."/>
            <person name="Griggs A."/>
            <person name="Gujja S."/>
            <person name="Hansen M."/>
            <person name="Howarth C."/>
            <person name="Imamovic A."/>
            <person name="Ireland A."/>
            <person name="Larimer J."/>
            <person name="McCowan C."/>
            <person name="Murphy C."/>
            <person name="Pearson M."/>
            <person name="Poon T.W."/>
            <person name="Priest M."/>
            <person name="Roberts A."/>
            <person name="Saif S."/>
            <person name="Shea T."/>
            <person name="Sisk P."/>
            <person name="Sykes S."/>
            <person name="Wortman J."/>
            <person name="Nusbaum C."/>
            <person name="Birren B."/>
        </authorList>
    </citation>
    <scope>NUCLEOTIDE SEQUENCE [LARGE SCALE GENOMIC DNA]</scope>
    <source>
        <strain evidence="3">MINIMUS1</strain>
    </source>
</reference>
<evidence type="ECO:0000256" key="1">
    <source>
        <dbReference type="SAM" id="MobiDB-lite"/>
    </source>
</evidence>
<dbReference type="AlphaFoldDB" id="A0A182WNQ2"/>
<keyword evidence="3" id="KW-1185">Reference proteome</keyword>